<dbReference type="EMBL" id="BOMP01000114">
    <property type="protein sequence ID" value="GIE43970.1"/>
    <property type="molecule type" value="Genomic_DNA"/>
</dbReference>
<proteinExistence type="predicted"/>
<feature type="transmembrane region" description="Helical" evidence="2">
    <location>
        <begin position="179"/>
        <end position="199"/>
    </location>
</feature>
<feature type="transmembrane region" description="Helical" evidence="2">
    <location>
        <begin position="12"/>
        <end position="30"/>
    </location>
</feature>
<comment type="caution">
    <text evidence="3">The sequence shown here is derived from an EMBL/GenBank/DDBJ whole genome shotgun (WGS) entry which is preliminary data.</text>
</comment>
<accession>A0ABQ4ASZ7</accession>
<evidence type="ECO:0008006" key="5">
    <source>
        <dbReference type="Google" id="ProtNLM"/>
    </source>
</evidence>
<evidence type="ECO:0000313" key="4">
    <source>
        <dbReference type="Proteomes" id="UP000631312"/>
    </source>
</evidence>
<protein>
    <recommendedName>
        <fullName evidence="5">DUF3592 domain-containing protein</fullName>
    </recommendedName>
</protein>
<feature type="compositionally biased region" description="Basic residues" evidence="1">
    <location>
        <begin position="222"/>
        <end position="238"/>
    </location>
</feature>
<sequence>MTITRVSQIFVRRVRLLACMITPALVAAVADIRGWRLWLLVLTLAVTLLVVGLLIPARTWKREDRYDKVPIAGMVFAALVLFAAMNWGARLIVLGVFGHTGTAHVSSVSISLDTENRGGRILRENCYRLTRLDGSPLPGTICRRDRYPGNDEFGVGDDITVLLDPAGLVAPEVPGRVRWAWIPGGLALASFAGLVWAVWRNAGRPVPEPPWQPRYVRQEARPRKRRVPKASRKRPPKR</sequence>
<gene>
    <name evidence="3" type="ORF">Alo02nite_68680</name>
</gene>
<keyword evidence="4" id="KW-1185">Reference proteome</keyword>
<keyword evidence="2" id="KW-1133">Transmembrane helix</keyword>
<feature type="region of interest" description="Disordered" evidence="1">
    <location>
        <begin position="208"/>
        <end position="238"/>
    </location>
</feature>
<keyword evidence="2" id="KW-0472">Membrane</keyword>
<evidence type="ECO:0000256" key="2">
    <source>
        <dbReference type="SAM" id="Phobius"/>
    </source>
</evidence>
<organism evidence="3 4">
    <name type="scientific">Actinoplanes lobatus</name>
    <dbReference type="NCBI Taxonomy" id="113568"/>
    <lineage>
        <taxon>Bacteria</taxon>
        <taxon>Bacillati</taxon>
        <taxon>Actinomycetota</taxon>
        <taxon>Actinomycetes</taxon>
        <taxon>Micromonosporales</taxon>
        <taxon>Micromonosporaceae</taxon>
        <taxon>Actinoplanes</taxon>
    </lineage>
</organism>
<dbReference type="Proteomes" id="UP000631312">
    <property type="component" value="Unassembled WGS sequence"/>
</dbReference>
<feature type="transmembrane region" description="Helical" evidence="2">
    <location>
        <begin position="36"/>
        <end position="57"/>
    </location>
</feature>
<evidence type="ECO:0000256" key="1">
    <source>
        <dbReference type="SAM" id="MobiDB-lite"/>
    </source>
</evidence>
<reference evidence="3 4" key="1">
    <citation type="submission" date="2021-01" db="EMBL/GenBank/DDBJ databases">
        <title>Whole genome shotgun sequence of Actinoplanes lobatus NBRC 12513.</title>
        <authorList>
            <person name="Komaki H."/>
            <person name="Tamura T."/>
        </authorList>
    </citation>
    <scope>NUCLEOTIDE SEQUENCE [LARGE SCALE GENOMIC DNA]</scope>
    <source>
        <strain evidence="3 4">NBRC 12513</strain>
    </source>
</reference>
<name>A0ABQ4ASZ7_9ACTN</name>
<keyword evidence="2" id="KW-0812">Transmembrane</keyword>
<feature type="transmembrane region" description="Helical" evidence="2">
    <location>
        <begin position="69"/>
        <end position="89"/>
    </location>
</feature>
<evidence type="ECO:0000313" key="3">
    <source>
        <dbReference type="EMBL" id="GIE43970.1"/>
    </source>
</evidence>